<name>N1VBJ2_9MICC</name>
<organism evidence="2 3">
    <name type="scientific">Arthrobacter crystallopoietes BAB-32</name>
    <dbReference type="NCBI Taxonomy" id="1246476"/>
    <lineage>
        <taxon>Bacteria</taxon>
        <taxon>Bacillati</taxon>
        <taxon>Actinomycetota</taxon>
        <taxon>Actinomycetes</taxon>
        <taxon>Micrococcales</taxon>
        <taxon>Micrococcaceae</taxon>
        <taxon>Crystallibacter</taxon>
    </lineage>
</organism>
<dbReference type="Proteomes" id="UP000010729">
    <property type="component" value="Unassembled WGS sequence"/>
</dbReference>
<dbReference type="SUPFAM" id="SSF53448">
    <property type="entry name" value="Nucleotide-diphospho-sugar transferases"/>
    <property type="match status" value="1"/>
</dbReference>
<gene>
    <name evidence="2" type="ORF">D477_003198</name>
</gene>
<reference evidence="2 3" key="1">
    <citation type="journal article" date="2013" name="Genome Announc.">
        <title>Draft Genome Sequence of Arthrobacter crystallopoietes Strain BAB-32, Revealing Genes for Bioremediation.</title>
        <authorList>
            <person name="Joshi M.N."/>
            <person name="Pandit A.S."/>
            <person name="Sharma A."/>
            <person name="Pandya R.V."/>
            <person name="Desai S.M."/>
            <person name="Saxena A.K."/>
            <person name="Bagatharia S.B."/>
        </authorList>
    </citation>
    <scope>NUCLEOTIDE SEQUENCE [LARGE SCALE GENOMIC DNA]</scope>
    <source>
        <strain evidence="2 3">BAB-32</strain>
    </source>
</reference>
<proteinExistence type="predicted"/>
<feature type="region of interest" description="Disordered" evidence="1">
    <location>
        <begin position="375"/>
        <end position="394"/>
    </location>
</feature>
<evidence type="ECO:0000313" key="3">
    <source>
        <dbReference type="Proteomes" id="UP000010729"/>
    </source>
</evidence>
<accession>N1VBJ2</accession>
<dbReference type="RefSeq" id="WP_005267199.1">
    <property type="nucleotide sequence ID" value="NZ_ANPE02000067.1"/>
</dbReference>
<protein>
    <submittedName>
        <fullName evidence="2">Glycosyl transferase family 2 protein</fullName>
    </submittedName>
</protein>
<dbReference type="GO" id="GO:0016740">
    <property type="term" value="F:transferase activity"/>
    <property type="evidence" value="ECO:0007669"/>
    <property type="project" value="UniProtKB-KW"/>
</dbReference>
<dbReference type="CDD" id="cd00761">
    <property type="entry name" value="Glyco_tranf_GTA_type"/>
    <property type="match status" value="1"/>
</dbReference>
<keyword evidence="2" id="KW-0808">Transferase</keyword>
<evidence type="ECO:0000256" key="1">
    <source>
        <dbReference type="SAM" id="MobiDB-lite"/>
    </source>
</evidence>
<dbReference type="InterPro" id="IPR029044">
    <property type="entry name" value="Nucleotide-diphossugar_trans"/>
</dbReference>
<dbReference type="Gene3D" id="3.90.550.10">
    <property type="entry name" value="Spore Coat Polysaccharide Biosynthesis Protein SpsA, Chain A"/>
    <property type="match status" value="1"/>
</dbReference>
<dbReference type="EMBL" id="ANPE02000067">
    <property type="protein sequence ID" value="EMY35668.1"/>
    <property type="molecule type" value="Genomic_DNA"/>
</dbReference>
<dbReference type="Pfam" id="PF13641">
    <property type="entry name" value="Glyco_tranf_2_3"/>
    <property type="match status" value="1"/>
</dbReference>
<sequence length="394" mass="42291">MAESAPGPTGGDALPALEAEVVIAVHTMDRPIRRAVESVLAAGQGRAGALVVCHNTDPAPVRTALDGLIGRGVRVLDLVDGIASPAGPFNYGLRAATTDFVGIMGSDDTLESGALAAWLDVAATAEADVVIAPLRTRSGQQILTPRARVWRGVLVDPIRDRLAYRTAPLGLIRRSLLQERSLALTEGLRTGEDLEFGLRLWFSGARIAYLSDAPAYLVGEDAAVRVTSAVLPLKEQFRDLRLLTEGTWFAGLGAAQREAIAVKLLRGHVISAALRRGSGFDWEASDCQEMADVLTGIAQLAPGAARLLSGPDEQLLLSLATDASPEAVRTALRRREAAHVLERSLTRRMRDNLRVESPLRSNLNSVLATINRKLRRKPAQPVRQTDAPGRKDDK</sequence>
<comment type="caution">
    <text evidence="2">The sequence shown here is derived from an EMBL/GenBank/DDBJ whole genome shotgun (WGS) entry which is preliminary data.</text>
</comment>
<dbReference type="OrthoDB" id="3171021at2"/>
<dbReference type="AlphaFoldDB" id="N1VBJ2"/>
<evidence type="ECO:0000313" key="2">
    <source>
        <dbReference type="EMBL" id="EMY35668.1"/>
    </source>
</evidence>
<keyword evidence="3" id="KW-1185">Reference proteome</keyword>